<reference evidence="8" key="1">
    <citation type="journal article" date="2023" name="G3 (Bethesda)">
        <title>Whole genome assembly and annotation of the endangered Caribbean coral Acropora cervicornis.</title>
        <authorList>
            <person name="Selwyn J.D."/>
            <person name="Vollmer S.V."/>
        </authorList>
    </citation>
    <scope>NUCLEOTIDE SEQUENCE</scope>
    <source>
        <strain evidence="8">K2</strain>
    </source>
</reference>
<dbReference type="Pfam" id="PF20266">
    <property type="entry name" value="Mab-21_C"/>
    <property type="match status" value="1"/>
</dbReference>
<comment type="similarity">
    <text evidence="1">Belongs to the mab-21 family.</text>
</comment>
<gene>
    <name evidence="8" type="ORF">P5673_016825</name>
</gene>
<dbReference type="GO" id="GO:0047150">
    <property type="term" value="F:betaine-homocysteine S-methyltransferase activity"/>
    <property type="evidence" value="ECO:0007669"/>
    <property type="project" value="TreeGrafter"/>
</dbReference>
<feature type="compositionally biased region" description="Basic and acidic residues" evidence="6">
    <location>
        <begin position="112"/>
        <end position="127"/>
    </location>
</feature>
<keyword evidence="3" id="KW-0808">Transferase</keyword>
<keyword evidence="9" id="KW-1185">Reference proteome</keyword>
<evidence type="ECO:0000313" key="8">
    <source>
        <dbReference type="EMBL" id="KAK2560472.1"/>
    </source>
</evidence>
<evidence type="ECO:0000256" key="2">
    <source>
        <dbReference type="ARBA" id="ARBA00022603"/>
    </source>
</evidence>
<keyword evidence="2" id="KW-0489">Methyltransferase</keyword>
<evidence type="ECO:0000256" key="4">
    <source>
        <dbReference type="ARBA" id="ARBA00034478"/>
    </source>
</evidence>
<accession>A0AAD9QFN9</accession>
<evidence type="ECO:0000256" key="3">
    <source>
        <dbReference type="ARBA" id="ARBA00022679"/>
    </source>
</evidence>
<dbReference type="Proteomes" id="UP001249851">
    <property type="component" value="Unassembled WGS sequence"/>
</dbReference>
<protein>
    <submittedName>
        <fullName evidence="8">Betaine--homocysteine S-methyltransferase 1</fullName>
    </submittedName>
</protein>
<dbReference type="PANTHER" id="PTHR46120:SF1">
    <property type="entry name" value="HCY-BINDING DOMAIN-CONTAINING PROTEIN"/>
    <property type="match status" value="1"/>
</dbReference>
<proteinExistence type="inferred from homology"/>
<dbReference type="PROSITE" id="PS50970">
    <property type="entry name" value="HCY"/>
    <property type="match status" value="1"/>
</dbReference>
<feature type="domain" description="Hcy-binding" evidence="7">
    <location>
        <begin position="649"/>
        <end position="876"/>
    </location>
</feature>
<dbReference type="SMART" id="SM01265">
    <property type="entry name" value="Mab-21"/>
    <property type="match status" value="1"/>
</dbReference>
<dbReference type="GO" id="GO:0009086">
    <property type="term" value="P:methionine biosynthetic process"/>
    <property type="evidence" value="ECO:0007669"/>
    <property type="project" value="TreeGrafter"/>
</dbReference>
<evidence type="ECO:0000313" key="9">
    <source>
        <dbReference type="Proteomes" id="UP001249851"/>
    </source>
</evidence>
<feature type="region of interest" description="Disordered" evidence="6">
    <location>
        <begin position="112"/>
        <end position="135"/>
    </location>
</feature>
<dbReference type="Pfam" id="PF03281">
    <property type="entry name" value="Mab-21"/>
    <property type="match status" value="1"/>
</dbReference>
<comment type="caution">
    <text evidence="8">The sequence shown here is derived from an EMBL/GenBank/DDBJ whole genome shotgun (WGS) entry which is preliminary data.</text>
</comment>
<dbReference type="InterPro" id="IPR024810">
    <property type="entry name" value="MAB21L/cGLR"/>
</dbReference>
<evidence type="ECO:0000256" key="5">
    <source>
        <dbReference type="PROSITE-ProRule" id="PRU00333"/>
    </source>
</evidence>
<reference evidence="8" key="2">
    <citation type="journal article" date="2023" name="Science">
        <title>Genomic signatures of disease resistance in endangered staghorn corals.</title>
        <authorList>
            <person name="Vollmer S.V."/>
            <person name="Selwyn J.D."/>
            <person name="Despard B.A."/>
            <person name="Roesel C.L."/>
        </authorList>
    </citation>
    <scope>NUCLEOTIDE SEQUENCE</scope>
    <source>
        <strain evidence="8">K2</strain>
    </source>
</reference>
<dbReference type="GO" id="GO:0016779">
    <property type="term" value="F:nucleotidyltransferase activity"/>
    <property type="evidence" value="ECO:0007669"/>
    <property type="project" value="UniProtKB-ARBA"/>
</dbReference>
<dbReference type="Gene3D" id="3.20.20.330">
    <property type="entry name" value="Homocysteine-binding-like domain"/>
    <property type="match status" value="1"/>
</dbReference>
<comment type="caution">
    <text evidence="5">Lacks conserved residue(s) required for the propagation of feature annotation.</text>
</comment>
<sequence>MEETTAQKVEAKGQLESAWIDGALEAVMKIILNSTETQHNHRVFVNSLSRYKTFEEELAKKSGRRVQVVASGSVAENLFAIHWVYKDGRREANNDIDVMLVDCSMVVTEKDSDVKAKDTERKRDKSVRLGSSKSSLAEDESHSQVILEGKLKQFEKIIFLVPSKHPGYVQLCKVDEEGKTHFLTSENFKAFWAEVVNNTALYSLVSGPQLPVGGVIMSGPALTRRDRPGSRNNFAHDYVPCLHCPQWTTLADKWADRKRAADWPSKDLISEIVSEGCHVVPVFFHGIDSSLNPTEWRLSFSEAEKKLIHSLATEQRQSYVMAKLIMKQVIQKMKVDNLSTSSVEKTPSSYHLKTIFLWKCEEKTMEKWKNFLESVIDLLKTFADHLRKGNIPQYFVPENNLIGHMKTIVLCSVADGITAAVSSLSTVLHKVFLAAYDSQFDYDGGVCPIRRLLNCQLNSLCMTGIAEDKLYLLCIMNFLLDSLSAATVGTSDELQPLEDHKYFLGIYQSSKSAVTLPSPPVLGAAEVETTTLLLFEYLLNLLKNTHVLTVLKTDIFSILTRLFTQNLVSLSVKEIFTKCCEESLKVYQTVSQALSISCYSDISCREELGALKGIDFIFFKHPDMAKREFCQFASKRYRNFQENGELSRASILERLDAGEIIVGDGGNTHALEKRGYVKAGPWTPECTVEHPEAVHQLHREFVRAGADVIQAFTFSYDDHLGVEHIKHGVTQLNQAACDIAKGVAKEGGAFVAGCICQTSSLYSSGAGKEAVMKKFREQILSFLENDVDLLIAEFFSFVEEAQWVVEMMKSTGKPTAITMCIGPSGDRSKVSPGDCAVRLAEAGKMTENGRFWGWTLKGQKRSKSNSDDVLIGENRD</sequence>
<dbReference type="InterPro" id="IPR003726">
    <property type="entry name" value="HCY_dom"/>
</dbReference>
<evidence type="ECO:0000256" key="6">
    <source>
        <dbReference type="SAM" id="MobiDB-lite"/>
    </source>
</evidence>
<dbReference type="AlphaFoldDB" id="A0AAD9QFN9"/>
<dbReference type="InterPro" id="IPR036589">
    <property type="entry name" value="HCY_dom_sf"/>
</dbReference>
<dbReference type="SUPFAM" id="SSF82282">
    <property type="entry name" value="Homocysteine S-methyltransferase"/>
    <property type="match status" value="1"/>
</dbReference>
<dbReference type="GO" id="GO:0032259">
    <property type="term" value="P:methylation"/>
    <property type="evidence" value="ECO:0007669"/>
    <property type="project" value="UniProtKB-KW"/>
</dbReference>
<dbReference type="InterPro" id="IPR046903">
    <property type="entry name" value="Mab-21-like_nuc_Trfase"/>
</dbReference>
<name>A0AAD9QFN9_ACRCE</name>
<dbReference type="Pfam" id="PF02574">
    <property type="entry name" value="S-methyl_trans"/>
    <property type="match status" value="1"/>
</dbReference>
<dbReference type="EMBL" id="JARQWQ010000036">
    <property type="protein sequence ID" value="KAK2560472.1"/>
    <property type="molecule type" value="Genomic_DNA"/>
</dbReference>
<comment type="pathway">
    <text evidence="4">Amino-acid biosynthesis; L-methionine biosynthesis via de novo pathway.</text>
</comment>
<dbReference type="PANTHER" id="PTHR46120">
    <property type="entry name" value="BETAINE--HOMOCYSTEINE S-METHYLTRANSFERASE 1"/>
    <property type="match status" value="1"/>
</dbReference>
<dbReference type="InterPro" id="IPR046906">
    <property type="entry name" value="Mab-21_HhH/H2TH-like"/>
</dbReference>
<evidence type="ECO:0000259" key="7">
    <source>
        <dbReference type="PROSITE" id="PS50970"/>
    </source>
</evidence>
<evidence type="ECO:0000256" key="1">
    <source>
        <dbReference type="ARBA" id="ARBA00008307"/>
    </source>
</evidence>
<organism evidence="8 9">
    <name type="scientific">Acropora cervicornis</name>
    <name type="common">Staghorn coral</name>
    <dbReference type="NCBI Taxonomy" id="6130"/>
    <lineage>
        <taxon>Eukaryota</taxon>
        <taxon>Metazoa</taxon>
        <taxon>Cnidaria</taxon>
        <taxon>Anthozoa</taxon>
        <taxon>Hexacorallia</taxon>
        <taxon>Scleractinia</taxon>
        <taxon>Astrocoeniina</taxon>
        <taxon>Acroporidae</taxon>
        <taxon>Acropora</taxon>
    </lineage>
</organism>
<dbReference type="Gene3D" id="1.10.1410.40">
    <property type="match status" value="1"/>
</dbReference>
<dbReference type="InterPro" id="IPR051524">
    <property type="entry name" value="BHMT"/>
</dbReference>